<feature type="region of interest" description="Disordered" evidence="1">
    <location>
        <begin position="156"/>
        <end position="195"/>
    </location>
</feature>
<gene>
    <name evidence="2" type="ORF">NEMBOFW57_006414</name>
</gene>
<comment type="caution">
    <text evidence="2">The sequence shown here is derived from an EMBL/GenBank/DDBJ whole genome shotgun (WGS) entry which is preliminary data.</text>
</comment>
<dbReference type="EMBL" id="JAHCVI010000003">
    <property type="protein sequence ID" value="KAG7286914.1"/>
    <property type="molecule type" value="Genomic_DNA"/>
</dbReference>
<dbReference type="Proteomes" id="UP001197093">
    <property type="component" value="Unassembled WGS sequence"/>
</dbReference>
<keyword evidence="3" id="KW-1185">Reference proteome</keyword>
<sequence length="422" mass="47727">MADLGTVLTVVELVQKSIAIYQKIESLPQQMTQLGRRMERLNIFLVHLKAVLEKHSQKKATAPPTLLSGQVADLGKILKEIEANAAKVYDLFDRYEKGILSRSRDLQFRARWASQLWFSLVDSSPDKVKELMEEIDYERSEVRDYLNLMAVGRDLAPSAPAPTRSGRKTEKQAATTSTAVAKRPSPSPSPAPPRRDYRILFVDPYNEGRSVVAEALVKLLAQLTLRARGDWRIAEVRSAGFFAKDKSECVDVIDGLKYSHETFKLPWWPGGQSPNGVAMAGLFDNKWCEYPFKEEIRGEITARKSRGMKKDVFSYFDYVIVFALREHDNMVKLKEALRKKTGAAPPRGKGRVLQLGTYLSPKNGAVREILHPKVTKDARVNREKWNAKVAEIKTALKEFLKQEMKWEQPNDKGPATGQTLQV</sequence>
<organism evidence="2 3">
    <name type="scientific">Staphylotrichum longicolle</name>
    <dbReference type="NCBI Taxonomy" id="669026"/>
    <lineage>
        <taxon>Eukaryota</taxon>
        <taxon>Fungi</taxon>
        <taxon>Dikarya</taxon>
        <taxon>Ascomycota</taxon>
        <taxon>Pezizomycotina</taxon>
        <taxon>Sordariomycetes</taxon>
        <taxon>Sordariomycetidae</taxon>
        <taxon>Sordariales</taxon>
        <taxon>Chaetomiaceae</taxon>
        <taxon>Staphylotrichum</taxon>
    </lineage>
</organism>
<reference evidence="2" key="1">
    <citation type="submission" date="2023-02" db="EMBL/GenBank/DDBJ databases">
        <authorList>
            <person name="Palmer J.M."/>
        </authorList>
    </citation>
    <scope>NUCLEOTIDE SEQUENCE</scope>
    <source>
        <strain evidence="2">FW57</strain>
    </source>
</reference>
<name>A0AAD4ETA1_9PEZI</name>
<evidence type="ECO:0000256" key="1">
    <source>
        <dbReference type="SAM" id="MobiDB-lite"/>
    </source>
</evidence>
<protein>
    <recommendedName>
        <fullName evidence="4">NACHT-NTPase and P-loop NTPases N-terminal domain-containing protein</fullName>
    </recommendedName>
</protein>
<dbReference type="AlphaFoldDB" id="A0AAD4ETA1"/>
<evidence type="ECO:0000313" key="3">
    <source>
        <dbReference type="Proteomes" id="UP001197093"/>
    </source>
</evidence>
<dbReference type="Gene3D" id="3.40.50.2300">
    <property type="match status" value="1"/>
</dbReference>
<proteinExistence type="predicted"/>
<evidence type="ECO:0000313" key="2">
    <source>
        <dbReference type="EMBL" id="KAG7286914.1"/>
    </source>
</evidence>
<accession>A0AAD4ETA1</accession>
<evidence type="ECO:0008006" key="4">
    <source>
        <dbReference type="Google" id="ProtNLM"/>
    </source>
</evidence>